<dbReference type="EC" id="3.6.1.1" evidence="2"/>
<dbReference type="Proteomes" id="UP000539953">
    <property type="component" value="Unassembled WGS sequence"/>
</dbReference>
<dbReference type="SUPFAM" id="SSF64182">
    <property type="entry name" value="DHH phosphoesterases"/>
    <property type="match status" value="1"/>
</dbReference>
<dbReference type="FunFam" id="3.90.1640.10:FF:000001">
    <property type="entry name" value="Probable manganese-dependent inorganic pyrophosphatase"/>
    <property type="match status" value="1"/>
</dbReference>
<dbReference type="PROSITE" id="PS51371">
    <property type="entry name" value="CBS"/>
    <property type="match status" value="2"/>
</dbReference>
<sequence>MNKTIYVTGHRHPDTDSIAAAISYSYLKQQTGSDCVACRLGELNAESAYLLKRFDFVPPYHLKDARITLADIELDDPIHISPNTTIYEALHIMEESEHAYIGVTDENGKLEGMVTVQDLTSVGVGDTSLSIDLLKETTAAAISKTIDGTLVYDDPDYHINGKVSIIALTKSKLEHYEIHDRIVIVGDDSEAQIELIKKGAGILIVVWTQSIAPEVIEAAKKYHCPLIISGHGSMNTSRYLYFAPSVRLVMKKKIVSFHYWELAEDVSKAMAKTRYRTYPVLDENECLVGYVSRYHIMNSRNKNIILVDHNEFSQSVRAIEKAELMEVIDHHRISDFSTTRPVSFRNEIVGSTCTIIAGMFQEKQIVIPKRIAGLMLGAILSDTLKFRSPTTTQKDIFMANVLAQIAGLNIDEFAKEMFSVSTDISDKNMMDLLRSDLKIYEIEDLHVGISQIIVYEFDAMKGKGDEIREACDRTFERSNFDLFVAAFTSITDGGSKFFIRGKHKDWAEEIYPEGEIVSGVLSRKNQIVPGLTDVFARHI</sequence>
<dbReference type="InterPro" id="IPR000644">
    <property type="entry name" value="CBS_dom"/>
</dbReference>
<keyword evidence="11" id="KW-1185">Reference proteome</keyword>
<dbReference type="SMART" id="SM01131">
    <property type="entry name" value="DHHA2"/>
    <property type="match status" value="1"/>
</dbReference>
<dbReference type="InterPro" id="IPR010766">
    <property type="entry name" value="DRTGG"/>
</dbReference>
<accession>A0A7W8CXM5</accession>
<comment type="cofactor">
    <cofactor evidence="1">
        <name>Mn(2+)</name>
        <dbReference type="ChEBI" id="CHEBI:29035"/>
    </cofactor>
</comment>
<dbReference type="InterPro" id="IPR038763">
    <property type="entry name" value="DHH_sf"/>
</dbReference>
<dbReference type="InterPro" id="IPR028979">
    <property type="entry name" value="Ser_kin/Pase_Hpr-like_N_sf"/>
</dbReference>
<dbReference type="InterPro" id="IPR001667">
    <property type="entry name" value="DDH_dom"/>
</dbReference>
<dbReference type="InterPro" id="IPR038222">
    <property type="entry name" value="DHHA2_dom_sf"/>
</dbReference>
<comment type="catalytic activity">
    <reaction evidence="7">
        <text>diphosphate + H2O = 2 phosphate + H(+)</text>
        <dbReference type="Rhea" id="RHEA:24576"/>
        <dbReference type="ChEBI" id="CHEBI:15377"/>
        <dbReference type="ChEBI" id="CHEBI:15378"/>
        <dbReference type="ChEBI" id="CHEBI:33019"/>
        <dbReference type="ChEBI" id="CHEBI:43474"/>
        <dbReference type="EC" id="3.6.1.1"/>
    </reaction>
</comment>
<dbReference type="SMART" id="SM00116">
    <property type="entry name" value="CBS"/>
    <property type="match status" value="2"/>
</dbReference>
<dbReference type="NCBIfam" id="NF011443">
    <property type="entry name" value="PRK14869.1-5"/>
    <property type="match status" value="1"/>
</dbReference>
<reference evidence="10 11" key="1">
    <citation type="submission" date="2020-08" db="EMBL/GenBank/DDBJ databases">
        <title>Genomic Encyclopedia of Type Strains, Phase IV (KMG-IV): sequencing the most valuable type-strain genomes for metagenomic binning, comparative biology and taxonomic classification.</title>
        <authorList>
            <person name="Goeker M."/>
        </authorList>
    </citation>
    <scope>NUCLEOTIDE SEQUENCE [LARGE SCALE GENOMIC DNA]</scope>
    <source>
        <strain evidence="10 11">DSM 25799</strain>
    </source>
</reference>
<name>A0A7W8CXM5_9FIRM</name>
<keyword evidence="4 10" id="KW-0378">Hydrolase</keyword>
<gene>
    <name evidence="10" type="ORF">HNQ47_001478</name>
</gene>
<dbReference type="Pfam" id="PF02833">
    <property type="entry name" value="DHHA2"/>
    <property type="match status" value="1"/>
</dbReference>
<dbReference type="Gene3D" id="3.10.310.20">
    <property type="entry name" value="DHHA2 domain"/>
    <property type="match status" value="1"/>
</dbReference>
<dbReference type="NCBIfam" id="NF011442">
    <property type="entry name" value="PRK14869.1-4"/>
    <property type="match status" value="1"/>
</dbReference>
<dbReference type="RefSeq" id="WP_183328747.1">
    <property type="nucleotide sequence ID" value="NZ_JACHHK010000005.1"/>
</dbReference>
<dbReference type="PANTHER" id="PTHR12112:SF22">
    <property type="entry name" value="MANGANESE-DEPENDENT INORGANIC PYROPHOSPHATASE-RELATED"/>
    <property type="match status" value="1"/>
</dbReference>
<organism evidence="10 11">
    <name type="scientific">Catenisphaera adipataccumulans</name>
    <dbReference type="NCBI Taxonomy" id="700500"/>
    <lineage>
        <taxon>Bacteria</taxon>
        <taxon>Bacillati</taxon>
        <taxon>Bacillota</taxon>
        <taxon>Erysipelotrichia</taxon>
        <taxon>Erysipelotrichales</taxon>
        <taxon>Erysipelotrichaceae</taxon>
        <taxon>Catenisphaera</taxon>
    </lineage>
</organism>
<dbReference type="SUPFAM" id="SSF75138">
    <property type="entry name" value="HprK N-terminal domain-like"/>
    <property type="match status" value="1"/>
</dbReference>
<dbReference type="GO" id="GO:0046872">
    <property type="term" value="F:metal ion binding"/>
    <property type="evidence" value="ECO:0007669"/>
    <property type="project" value="UniProtKB-KW"/>
</dbReference>
<evidence type="ECO:0000256" key="5">
    <source>
        <dbReference type="ARBA" id="ARBA00023211"/>
    </source>
</evidence>
<dbReference type="Pfam" id="PF07085">
    <property type="entry name" value="DRTGG"/>
    <property type="match status" value="1"/>
</dbReference>
<evidence type="ECO:0000256" key="1">
    <source>
        <dbReference type="ARBA" id="ARBA00001936"/>
    </source>
</evidence>
<dbReference type="Pfam" id="PF01368">
    <property type="entry name" value="DHH"/>
    <property type="match status" value="1"/>
</dbReference>
<evidence type="ECO:0000256" key="4">
    <source>
        <dbReference type="ARBA" id="ARBA00022801"/>
    </source>
</evidence>
<evidence type="ECO:0000313" key="11">
    <source>
        <dbReference type="Proteomes" id="UP000539953"/>
    </source>
</evidence>
<evidence type="ECO:0000256" key="8">
    <source>
        <dbReference type="PROSITE-ProRule" id="PRU00703"/>
    </source>
</evidence>
<evidence type="ECO:0000259" key="9">
    <source>
        <dbReference type="PROSITE" id="PS51371"/>
    </source>
</evidence>
<dbReference type="CDD" id="cd02205">
    <property type="entry name" value="CBS_pair_SF"/>
    <property type="match status" value="1"/>
</dbReference>
<keyword evidence="3" id="KW-0479">Metal-binding</keyword>
<dbReference type="GO" id="GO:0004427">
    <property type="term" value="F:inorganic diphosphate phosphatase activity"/>
    <property type="evidence" value="ECO:0007669"/>
    <property type="project" value="UniProtKB-EC"/>
</dbReference>
<dbReference type="Pfam" id="PF00571">
    <property type="entry name" value="CBS"/>
    <property type="match status" value="2"/>
</dbReference>
<dbReference type="GO" id="GO:0005737">
    <property type="term" value="C:cytoplasm"/>
    <property type="evidence" value="ECO:0007669"/>
    <property type="project" value="InterPro"/>
</dbReference>
<keyword evidence="8" id="KW-0129">CBS domain</keyword>
<feature type="domain" description="CBS" evidence="9">
    <location>
        <begin position="250"/>
        <end position="306"/>
    </location>
</feature>
<evidence type="ECO:0000256" key="3">
    <source>
        <dbReference type="ARBA" id="ARBA00022723"/>
    </source>
</evidence>
<comment type="caution">
    <text evidence="10">The sequence shown here is derived from an EMBL/GenBank/DDBJ whole genome shotgun (WGS) entry which is preliminary data.</text>
</comment>
<evidence type="ECO:0000256" key="6">
    <source>
        <dbReference type="ARBA" id="ARBA00032535"/>
    </source>
</evidence>
<dbReference type="InterPro" id="IPR046342">
    <property type="entry name" value="CBS_dom_sf"/>
</dbReference>
<feature type="domain" description="CBS" evidence="9">
    <location>
        <begin position="72"/>
        <end position="129"/>
    </location>
</feature>
<evidence type="ECO:0000256" key="2">
    <source>
        <dbReference type="ARBA" id="ARBA00012146"/>
    </source>
</evidence>
<protein>
    <recommendedName>
        <fullName evidence="2">inorganic diphosphatase</fullName>
        <ecNumber evidence="2">3.6.1.1</ecNumber>
    </recommendedName>
    <alternativeName>
        <fullName evidence="6">Pyrophosphate phospho-hydrolase</fullName>
    </alternativeName>
</protein>
<evidence type="ECO:0000256" key="7">
    <source>
        <dbReference type="ARBA" id="ARBA00047820"/>
    </source>
</evidence>
<dbReference type="AlphaFoldDB" id="A0A7W8CXM5"/>
<dbReference type="Gene3D" id="3.90.1640.10">
    <property type="entry name" value="inorganic pyrophosphatase (n-terminal core)"/>
    <property type="match status" value="2"/>
</dbReference>
<dbReference type="EMBL" id="JACHHK010000005">
    <property type="protein sequence ID" value="MBB5183456.1"/>
    <property type="molecule type" value="Genomic_DNA"/>
</dbReference>
<dbReference type="InterPro" id="IPR004097">
    <property type="entry name" value="DHHA2"/>
</dbReference>
<dbReference type="PANTHER" id="PTHR12112">
    <property type="entry name" value="BNIP - RELATED"/>
    <property type="match status" value="1"/>
</dbReference>
<dbReference type="Gene3D" id="3.40.1390.20">
    <property type="entry name" value="HprK N-terminal domain-like"/>
    <property type="match status" value="1"/>
</dbReference>
<dbReference type="SUPFAM" id="SSF54631">
    <property type="entry name" value="CBS-domain pair"/>
    <property type="match status" value="1"/>
</dbReference>
<keyword evidence="5" id="KW-0464">Manganese</keyword>
<evidence type="ECO:0000313" key="10">
    <source>
        <dbReference type="EMBL" id="MBB5183456.1"/>
    </source>
</evidence>
<proteinExistence type="predicted"/>